<protein>
    <recommendedName>
        <fullName evidence="1">VOC domain-containing protein</fullName>
    </recommendedName>
</protein>
<dbReference type="InterPro" id="IPR029068">
    <property type="entry name" value="Glyas_Bleomycin-R_OHBP_Dase"/>
</dbReference>
<evidence type="ECO:0000313" key="3">
    <source>
        <dbReference type="Proteomes" id="UP000619486"/>
    </source>
</evidence>
<name>A0A918GYV2_9ACTN</name>
<reference evidence="2" key="1">
    <citation type="journal article" date="2014" name="Int. J. Syst. Evol. Microbiol.">
        <title>Complete genome sequence of Corynebacterium casei LMG S-19264T (=DSM 44701T), isolated from a smear-ripened cheese.</title>
        <authorList>
            <consortium name="US DOE Joint Genome Institute (JGI-PGF)"/>
            <person name="Walter F."/>
            <person name="Albersmeier A."/>
            <person name="Kalinowski J."/>
            <person name="Ruckert C."/>
        </authorList>
    </citation>
    <scope>NUCLEOTIDE SEQUENCE</scope>
    <source>
        <strain evidence="2">JCM 3172</strain>
    </source>
</reference>
<evidence type="ECO:0000259" key="1">
    <source>
        <dbReference type="PROSITE" id="PS51819"/>
    </source>
</evidence>
<keyword evidence="3" id="KW-1185">Reference proteome</keyword>
<dbReference type="Pfam" id="PF00903">
    <property type="entry name" value="Glyoxalase"/>
    <property type="match status" value="1"/>
</dbReference>
<dbReference type="PROSITE" id="PS51819">
    <property type="entry name" value="VOC"/>
    <property type="match status" value="1"/>
</dbReference>
<accession>A0A918GYV2</accession>
<dbReference type="EMBL" id="BMQQ01000003">
    <property type="protein sequence ID" value="GGT22160.1"/>
    <property type="molecule type" value="Genomic_DNA"/>
</dbReference>
<proteinExistence type="predicted"/>
<gene>
    <name evidence="2" type="ORF">GCM10014713_13980</name>
</gene>
<sequence length="146" mass="15846">MTLFHVHRSPPGQEPPLNVTATTVSLTVDDVTASRDFFVAHLGYQETAAADGFASLRREDAAADIVLLRRGTDVLPPDQRDRHATGLIVAYTVSGLEAEEKRLRAAGVPITLPLREEPWGERLFQVTDPNGIVVQFVEWAAGTDGG</sequence>
<dbReference type="Proteomes" id="UP000619486">
    <property type="component" value="Unassembled WGS sequence"/>
</dbReference>
<feature type="domain" description="VOC" evidence="1">
    <location>
        <begin position="20"/>
        <end position="139"/>
    </location>
</feature>
<dbReference type="Gene3D" id="3.30.720.120">
    <property type="match status" value="1"/>
</dbReference>
<dbReference type="InterPro" id="IPR004360">
    <property type="entry name" value="Glyas_Fos-R_dOase_dom"/>
</dbReference>
<dbReference type="InterPro" id="IPR037523">
    <property type="entry name" value="VOC_core"/>
</dbReference>
<dbReference type="Gene3D" id="3.30.720.110">
    <property type="match status" value="1"/>
</dbReference>
<comment type="caution">
    <text evidence="2">The sequence shown here is derived from an EMBL/GenBank/DDBJ whole genome shotgun (WGS) entry which is preliminary data.</text>
</comment>
<dbReference type="AlphaFoldDB" id="A0A918GYV2"/>
<evidence type="ECO:0000313" key="2">
    <source>
        <dbReference type="EMBL" id="GGT22160.1"/>
    </source>
</evidence>
<reference evidence="2" key="2">
    <citation type="submission" date="2020-09" db="EMBL/GenBank/DDBJ databases">
        <authorList>
            <person name="Sun Q."/>
            <person name="Ohkuma M."/>
        </authorList>
    </citation>
    <scope>NUCLEOTIDE SEQUENCE</scope>
    <source>
        <strain evidence="2">JCM 3172</strain>
    </source>
</reference>
<dbReference type="RefSeq" id="WP_019887705.1">
    <property type="nucleotide sequence ID" value="NZ_BMQQ01000003.1"/>
</dbReference>
<organism evidence="2 3">
    <name type="scientific">Streptomyces purpureus</name>
    <dbReference type="NCBI Taxonomy" id="1951"/>
    <lineage>
        <taxon>Bacteria</taxon>
        <taxon>Bacillati</taxon>
        <taxon>Actinomycetota</taxon>
        <taxon>Actinomycetes</taxon>
        <taxon>Kitasatosporales</taxon>
        <taxon>Streptomycetaceae</taxon>
        <taxon>Streptomyces</taxon>
    </lineage>
</organism>
<dbReference type="SUPFAM" id="SSF54593">
    <property type="entry name" value="Glyoxalase/Bleomycin resistance protein/Dihydroxybiphenyl dioxygenase"/>
    <property type="match status" value="1"/>
</dbReference>